<dbReference type="Gene3D" id="1.25.40.390">
    <property type="match status" value="1"/>
</dbReference>
<dbReference type="PROSITE" id="PS51257">
    <property type="entry name" value="PROKAR_LIPOPROTEIN"/>
    <property type="match status" value="1"/>
</dbReference>
<protein>
    <submittedName>
        <fullName evidence="2">SusD/RagB family nutrient-binding outer membrane lipoprotein</fullName>
    </submittedName>
</protein>
<dbReference type="InterPro" id="IPR041662">
    <property type="entry name" value="SusD-like_2"/>
</dbReference>
<dbReference type="RefSeq" id="WP_146914343.1">
    <property type="nucleotide sequence ID" value="NZ_VORW01000001.1"/>
</dbReference>
<dbReference type="EMBL" id="VORW01000001">
    <property type="protein sequence ID" value="TXE14084.1"/>
    <property type="molecule type" value="Genomic_DNA"/>
</dbReference>
<dbReference type="SUPFAM" id="SSF48452">
    <property type="entry name" value="TPR-like"/>
    <property type="match status" value="1"/>
</dbReference>
<dbReference type="AlphaFoldDB" id="A0A5C7B0U9"/>
<evidence type="ECO:0000313" key="2">
    <source>
        <dbReference type="EMBL" id="TXE14084.1"/>
    </source>
</evidence>
<evidence type="ECO:0000256" key="1">
    <source>
        <dbReference type="SAM" id="SignalP"/>
    </source>
</evidence>
<feature type="signal peptide" evidence="1">
    <location>
        <begin position="1"/>
        <end position="19"/>
    </location>
</feature>
<evidence type="ECO:0000313" key="3">
    <source>
        <dbReference type="Proteomes" id="UP000321935"/>
    </source>
</evidence>
<reference evidence="2 3" key="1">
    <citation type="submission" date="2019-08" db="EMBL/GenBank/DDBJ databases">
        <title>Genomes sequence of Algoriphagus aquimarinus ACAM450.</title>
        <authorList>
            <person name="Bowman J.P."/>
        </authorList>
    </citation>
    <scope>NUCLEOTIDE SEQUENCE [LARGE SCALE GENOMIC DNA]</scope>
    <source>
        <strain evidence="2 3">ACAM 450</strain>
    </source>
</reference>
<dbReference type="Proteomes" id="UP000321935">
    <property type="component" value="Unassembled WGS sequence"/>
</dbReference>
<accession>A0A5C7B0U9</accession>
<proteinExistence type="predicted"/>
<organism evidence="2 3">
    <name type="scientific">Algoriphagus aquimarinus</name>
    <dbReference type="NCBI Taxonomy" id="237018"/>
    <lineage>
        <taxon>Bacteria</taxon>
        <taxon>Pseudomonadati</taxon>
        <taxon>Bacteroidota</taxon>
        <taxon>Cytophagia</taxon>
        <taxon>Cytophagales</taxon>
        <taxon>Cyclobacteriaceae</taxon>
        <taxon>Algoriphagus</taxon>
    </lineage>
</organism>
<comment type="caution">
    <text evidence="2">The sequence shown here is derived from an EMBL/GenBank/DDBJ whole genome shotgun (WGS) entry which is preliminary data.</text>
</comment>
<dbReference type="InterPro" id="IPR011990">
    <property type="entry name" value="TPR-like_helical_dom_sf"/>
</dbReference>
<dbReference type="Pfam" id="PF12771">
    <property type="entry name" value="SusD-like_2"/>
    <property type="match status" value="1"/>
</dbReference>
<gene>
    <name evidence="2" type="ORF">ESV85_00555</name>
</gene>
<sequence>MKKYISKSILVASVVLATACVDDITSLNVNPKAYQSGLVPEGPFFANASRNVVDEVTYGMSFKIWAQHFAETTYFTTSNYTLTDVGSGFWSSLYQSVLNDYKESKKILLENPSFYAGVDKNKLAQIEIMEVYTYSLLVTTFGDIPYSGALNPSLKSEALDPENLTPGYDDGEEVYSDLLNRLNSAIGNLDPAVDNGGDLGFGASDLLFGDDINLWIKFANSLKLRMGIIISDSNPSLAKSVVESINVADLISSNDEIAQLQYLATTPNTNPIWVGLIQSGREDYVASNTMMNIMEEPAVDDPRITEYYTVDNYGGYSGGTYGTSNAYVNFSKAGAKVTSPTWPGIIIDYTEVEFLLAEALAKGFSVGGTIAEHYENGIRASMDYWDVDESVADLYIADPDVAYATAIGGNDIQKIARQKYIAMFNRGFESWGDYRRFGYPVYNVPPNPGGPFPLRYTYPVSEQTSNGEKYTEAAAAIGGDDLNVKLFWDVN</sequence>
<dbReference type="OrthoDB" id="973072at2"/>
<name>A0A5C7B0U9_9BACT</name>
<feature type="chain" id="PRO_5022765665" evidence="1">
    <location>
        <begin position="20"/>
        <end position="491"/>
    </location>
</feature>
<keyword evidence="2" id="KW-0449">Lipoprotein</keyword>
<keyword evidence="1" id="KW-0732">Signal</keyword>